<dbReference type="Proteomes" id="UP000828390">
    <property type="component" value="Unassembled WGS sequence"/>
</dbReference>
<reference evidence="3" key="2">
    <citation type="submission" date="2020-11" db="EMBL/GenBank/DDBJ databases">
        <authorList>
            <person name="McCartney M.A."/>
            <person name="Auch B."/>
            <person name="Kono T."/>
            <person name="Mallez S."/>
            <person name="Becker A."/>
            <person name="Gohl D.M."/>
            <person name="Silverstein K.A.T."/>
            <person name="Koren S."/>
            <person name="Bechman K.B."/>
            <person name="Herman A."/>
            <person name="Abrahante J.E."/>
            <person name="Garbe J."/>
        </authorList>
    </citation>
    <scope>NUCLEOTIDE SEQUENCE</scope>
    <source>
        <strain evidence="3">Duluth1</strain>
        <tissue evidence="3">Whole animal</tissue>
    </source>
</reference>
<dbReference type="Gene3D" id="3.40.50.410">
    <property type="entry name" value="von Willebrand factor, type A domain"/>
    <property type="match status" value="2"/>
</dbReference>
<keyword evidence="1" id="KW-0732">Signal</keyword>
<protein>
    <recommendedName>
        <fullName evidence="2">VWFA domain-containing protein</fullName>
    </recommendedName>
</protein>
<evidence type="ECO:0000256" key="1">
    <source>
        <dbReference type="SAM" id="SignalP"/>
    </source>
</evidence>
<dbReference type="PROSITE" id="PS50234">
    <property type="entry name" value="VWFA"/>
    <property type="match status" value="1"/>
</dbReference>
<dbReference type="PANTHER" id="PTHR24020:SF84">
    <property type="entry name" value="VWFA DOMAIN-CONTAINING PROTEIN"/>
    <property type="match status" value="1"/>
</dbReference>
<dbReference type="InterPro" id="IPR050525">
    <property type="entry name" value="ECM_Assembly_Org"/>
</dbReference>
<dbReference type="InterPro" id="IPR036465">
    <property type="entry name" value="vWFA_dom_sf"/>
</dbReference>
<keyword evidence="4" id="KW-1185">Reference proteome</keyword>
<evidence type="ECO:0000313" key="4">
    <source>
        <dbReference type="Proteomes" id="UP000828390"/>
    </source>
</evidence>
<accession>A0A9D4I4E2</accession>
<dbReference type="SUPFAM" id="SSF53300">
    <property type="entry name" value="vWA-like"/>
    <property type="match status" value="2"/>
</dbReference>
<feature type="signal peptide" evidence="1">
    <location>
        <begin position="1"/>
        <end position="23"/>
    </location>
</feature>
<proteinExistence type="predicted"/>
<sequence>MGGRTWLVVAVVMVALLSDVIDAQRAGFLDNADVDSGAVKAAFITYSTHPKVVFDLDDYSNKSEMVNAVYISEFEEGERNTADALGKVRSQILRQDRPDVPNVIVLIMTGASDRNSFRTLQESDALKPANFASGFDTVRTSLFTESRGDRAEVPNLIILITDANSNEDVGGTITAVEKAKGTVYLDDNN</sequence>
<comment type="caution">
    <text evidence="3">The sequence shown here is derived from an EMBL/GenBank/DDBJ whole genome shotgun (WGS) entry which is preliminary data.</text>
</comment>
<evidence type="ECO:0000259" key="2">
    <source>
        <dbReference type="PROSITE" id="PS50234"/>
    </source>
</evidence>
<name>A0A9D4I4E2_DREPO</name>
<dbReference type="AlphaFoldDB" id="A0A9D4I4E2"/>
<reference evidence="3" key="1">
    <citation type="journal article" date="2019" name="bioRxiv">
        <title>The Genome of the Zebra Mussel, Dreissena polymorpha: A Resource for Invasive Species Research.</title>
        <authorList>
            <person name="McCartney M.A."/>
            <person name="Auch B."/>
            <person name="Kono T."/>
            <person name="Mallez S."/>
            <person name="Zhang Y."/>
            <person name="Obille A."/>
            <person name="Becker A."/>
            <person name="Abrahante J.E."/>
            <person name="Garbe J."/>
            <person name="Badalamenti J.P."/>
            <person name="Herman A."/>
            <person name="Mangelson H."/>
            <person name="Liachko I."/>
            <person name="Sullivan S."/>
            <person name="Sone E.D."/>
            <person name="Koren S."/>
            <person name="Silverstein K.A.T."/>
            <person name="Beckman K.B."/>
            <person name="Gohl D.M."/>
        </authorList>
    </citation>
    <scope>NUCLEOTIDE SEQUENCE</scope>
    <source>
        <strain evidence="3">Duluth1</strain>
        <tissue evidence="3">Whole animal</tissue>
    </source>
</reference>
<organism evidence="3 4">
    <name type="scientific">Dreissena polymorpha</name>
    <name type="common">Zebra mussel</name>
    <name type="synonym">Mytilus polymorpha</name>
    <dbReference type="NCBI Taxonomy" id="45954"/>
    <lineage>
        <taxon>Eukaryota</taxon>
        <taxon>Metazoa</taxon>
        <taxon>Spiralia</taxon>
        <taxon>Lophotrochozoa</taxon>
        <taxon>Mollusca</taxon>
        <taxon>Bivalvia</taxon>
        <taxon>Autobranchia</taxon>
        <taxon>Heteroconchia</taxon>
        <taxon>Euheterodonta</taxon>
        <taxon>Imparidentia</taxon>
        <taxon>Neoheterodontei</taxon>
        <taxon>Myida</taxon>
        <taxon>Dreissenoidea</taxon>
        <taxon>Dreissenidae</taxon>
        <taxon>Dreissena</taxon>
    </lineage>
</organism>
<dbReference type="InterPro" id="IPR002035">
    <property type="entry name" value="VWF_A"/>
</dbReference>
<gene>
    <name evidence="3" type="ORF">DPMN_184267</name>
</gene>
<evidence type="ECO:0000313" key="3">
    <source>
        <dbReference type="EMBL" id="KAH3749756.1"/>
    </source>
</evidence>
<feature type="domain" description="VWFA" evidence="2">
    <location>
        <begin position="28"/>
        <end position="189"/>
    </location>
</feature>
<dbReference type="PANTHER" id="PTHR24020">
    <property type="entry name" value="COLLAGEN ALPHA"/>
    <property type="match status" value="1"/>
</dbReference>
<dbReference type="Pfam" id="PF00092">
    <property type="entry name" value="VWA"/>
    <property type="match status" value="2"/>
</dbReference>
<feature type="chain" id="PRO_5039240499" description="VWFA domain-containing protein" evidence="1">
    <location>
        <begin position="24"/>
        <end position="189"/>
    </location>
</feature>
<dbReference type="EMBL" id="JAIWYP010000010">
    <property type="protein sequence ID" value="KAH3749756.1"/>
    <property type="molecule type" value="Genomic_DNA"/>
</dbReference>